<reference evidence="1" key="1">
    <citation type="journal article" date="2021" name="Mol. Ecol. Resour.">
        <title>Apolygus lucorum genome provides insights into omnivorousness and mesophyll feeding.</title>
        <authorList>
            <person name="Liu Y."/>
            <person name="Liu H."/>
            <person name="Wang H."/>
            <person name="Huang T."/>
            <person name="Liu B."/>
            <person name="Yang B."/>
            <person name="Yin L."/>
            <person name="Li B."/>
            <person name="Zhang Y."/>
            <person name="Zhang S."/>
            <person name="Jiang F."/>
            <person name="Zhang X."/>
            <person name="Ren Y."/>
            <person name="Wang B."/>
            <person name="Wang S."/>
            <person name="Lu Y."/>
            <person name="Wu K."/>
            <person name="Fan W."/>
            <person name="Wang G."/>
        </authorList>
    </citation>
    <scope>NUCLEOTIDE SEQUENCE</scope>
    <source>
        <strain evidence="1">12Hb</strain>
    </source>
</reference>
<dbReference type="Gene3D" id="2.40.10.10">
    <property type="entry name" value="Trypsin-like serine proteases"/>
    <property type="match status" value="1"/>
</dbReference>
<accession>A0A6A4JEI7</accession>
<dbReference type="AlphaFoldDB" id="A0A6A4JEI7"/>
<organism evidence="1 2">
    <name type="scientific">Apolygus lucorum</name>
    <name type="common">Small green plant bug</name>
    <name type="synonym">Lygocoris lucorum</name>
    <dbReference type="NCBI Taxonomy" id="248454"/>
    <lineage>
        <taxon>Eukaryota</taxon>
        <taxon>Metazoa</taxon>
        <taxon>Ecdysozoa</taxon>
        <taxon>Arthropoda</taxon>
        <taxon>Hexapoda</taxon>
        <taxon>Insecta</taxon>
        <taxon>Pterygota</taxon>
        <taxon>Neoptera</taxon>
        <taxon>Paraneoptera</taxon>
        <taxon>Hemiptera</taxon>
        <taxon>Heteroptera</taxon>
        <taxon>Panheteroptera</taxon>
        <taxon>Cimicomorpha</taxon>
        <taxon>Miridae</taxon>
        <taxon>Mirini</taxon>
        <taxon>Apolygus</taxon>
    </lineage>
</organism>
<evidence type="ECO:0000313" key="1">
    <source>
        <dbReference type="EMBL" id="KAF6199242.1"/>
    </source>
</evidence>
<evidence type="ECO:0008006" key="3">
    <source>
        <dbReference type="Google" id="ProtNLM"/>
    </source>
</evidence>
<dbReference type="EMBL" id="WIXP02000015">
    <property type="protein sequence ID" value="KAF6199242.1"/>
    <property type="molecule type" value="Genomic_DNA"/>
</dbReference>
<gene>
    <name evidence="1" type="ORF">GE061_007267</name>
</gene>
<dbReference type="SUPFAM" id="SSF50494">
    <property type="entry name" value="Trypsin-like serine proteases"/>
    <property type="match status" value="1"/>
</dbReference>
<proteinExistence type="predicted"/>
<dbReference type="InterPro" id="IPR043504">
    <property type="entry name" value="Peptidase_S1_PA_chymotrypsin"/>
</dbReference>
<comment type="caution">
    <text evidence="1">The sequence shown here is derived from an EMBL/GenBank/DDBJ whole genome shotgun (WGS) entry which is preliminary data.</text>
</comment>
<dbReference type="Proteomes" id="UP000466442">
    <property type="component" value="Unassembled WGS sequence"/>
</dbReference>
<dbReference type="InterPro" id="IPR009003">
    <property type="entry name" value="Peptidase_S1_PA"/>
</dbReference>
<evidence type="ECO:0000313" key="2">
    <source>
        <dbReference type="Proteomes" id="UP000466442"/>
    </source>
</evidence>
<name>A0A6A4JEI7_APOLU</name>
<sequence length="417" mass="48025">MSLQLILALILASQVTGAQLEVRRSKRIIGGNLLPRDRDLTYVNPAIRYIVWISFGTVNLKSDFWSEVWAEPIYMKSAGVLLSPDVVLTSCTCVADFWLSQVWSPDGDRAQTLFSLINRFEIFFGDTETRQLLDFVWAKNYIIYERCRRFWFTSKPDDPEGISTPHILHDYGVILLERKVTDFAEWKPISYVPVSTYNDLIRFYYYAVKSELVCLFFGYGRWKETTDFGVSAGGYAAPGLSYGWRTLASYHACYYMTYYGPNELVADPLHFNYSTDAEWACANSVRMVSDPSQYSTSDADKGGPVTCNNELFGLISESFWSWQLHELPNGSKHRHRIKITLVAPLVHTLYTVALEYRPEFLDEIHKKFDEEKNPRPNPIHFDTIFRPTYILPYAASTSLKIDPSIYFILISMLPTTF</sequence>
<keyword evidence="2" id="KW-1185">Reference proteome</keyword>
<protein>
    <recommendedName>
        <fullName evidence="3">Peptidase S1 domain-containing protein</fullName>
    </recommendedName>
</protein>